<dbReference type="InterPro" id="IPR011129">
    <property type="entry name" value="CSD"/>
</dbReference>
<dbReference type="OMA" id="VAVSECR"/>
<dbReference type="PROSITE" id="PS51857">
    <property type="entry name" value="CSD_2"/>
    <property type="match status" value="2"/>
</dbReference>
<feature type="compositionally biased region" description="Low complexity" evidence="2">
    <location>
        <begin position="679"/>
        <end position="690"/>
    </location>
</feature>
<feature type="region of interest" description="Disordered" evidence="2">
    <location>
        <begin position="302"/>
        <end position="321"/>
    </location>
</feature>
<dbReference type="Pfam" id="PF04564">
    <property type="entry name" value="U-box"/>
    <property type="match status" value="1"/>
</dbReference>
<feature type="compositionally biased region" description="Pro residues" evidence="2">
    <location>
        <begin position="1794"/>
        <end position="1804"/>
    </location>
</feature>
<dbReference type="Gene3D" id="3.30.40.10">
    <property type="entry name" value="Zinc/RING finger domain, C3HC4 (zinc finger)"/>
    <property type="match status" value="1"/>
</dbReference>
<feature type="compositionally biased region" description="Low complexity" evidence="2">
    <location>
        <begin position="208"/>
        <end position="217"/>
    </location>
</feature>
<dbReference type="SMART" id="SM00357">
    <property type="entry name" value="CSP"/>
    <property type="match status" value="2"/>
</dbReference>
<sequence length="2082" mass="215717">MASCTLHTLLGACGLPQHYAKLHAEEVDVDLLRDDILTLDDLAGLIPRADAEKILGAARGGAAQPRAADGPPRDAAADAAPRDAAADGPPDSWEDLIPRADAEKVLATARGAAEDDEPPDSFVCPISYEVMRDPVTAADGTTYDRAFIAAWLSKHDTSPATNLVLESKILVPDDALRAAIRADPRYAALAPSRPPGAPPPPPPRPEARVAPRAAPPRVEAPPRAAPPAPRRDAPAPRLDRRAGMVKSFDKVYGFIAEDAGGEMFVHIADVRGRRELKRGDRVTYSVAPFRGRPKAVNVEVAPAAEPRRAAPPRSPVKPGAREAGSVVSFNASFGFIKPVDGGPVVFFHRDDLRDDLHARGLEPDDFVSFRWGVDHRPADRVGASLMESFAPEQSVSAMASKPTHTKTQHRPADRVGASLPPRVSGEALGEVEVAVSECRGAEALSLVLRWWGEGDAPQAGVVFEASRKNPRRGENSCLFPVRVDEHGLGRYLRDARLLRFDVVAHGRVVGALKVPLTKAPLGRVPGDGELGLVDARFSAVSNPPKTTSHSAAPRKVLGSARVRLVVRMRSKSRVRSALKPRGALVGSFDGPAAAAAGPPRETAARKPAALASTIPKVGLKSKFYKDPEATGVALPVGTAGTLGAAKRRKKPPLAATYRQPKPTANPWGPGSDDDDEPDAAAATAEVAPPVDEVERFVEGDMTAPPPREAAEDDAHARWTVEDDAAEEREEAVLEGLLRRGEALREQIARAEYSTPSRGDDAVAAFVDAELDAATRPPPTRPPPPESESELSDDEDRDEGRAFATAPATRATGGMVALQRRAASLASELDDTALLAHADDDIVEQLLQDPDLNPREARAADEAPAPAAPPPPARREPEAPVAAAAAAPAPPDPRALRCLLRVRGLRLDRGTAATCGRARVAHRWSLPNAPERPPRRDGKFGSRPADGARGAYALGPYDCAAPFAVDDAFRVGRAVQVVEVWAEAPDGASERLIGLAKLRGEELAAALDRERRRVVRAQRLFDVAAGADARLDEWLLDGGRAVVADFTAALVDPLSQLRRGAVDATLALGTPSQLAALEDARAFDKAAKIQSLLRARAARRRPAPPPPPPPAPPAAPAGAPLAAFVDALDDAGLLDDDVSALSNYDGAAPDDGAIAYEDPADVAFGAAAVRHVLEVAAVGPCRLPGARGGATVSYAVLGGEPASLWWDGDSPRLNSRSRHDFETTSSAAAPAAAAALLRGRGGVAFTVAPDGGGAAFEAVLAVRDVKRLVAAAAAREVVRIPLADASGLRGGDLALAVAYRREPAGVLRTRARRAAPPAERLAVRIGELRGLGGVLRAWRAQGAGSGTFPLAERPERGVSFVAEVEAVLVFGDGGALEFRSKPFAFVAEDRHDDAPGDLVDEVVALRAGRTPVRLDVVLRLLDVRVGDAGTAAVDGPLGVPLARCSAPLAVDERDVGGWLALKPDVDDAAGDDVFSVTNGAVHVTCALASAAAAVPPPRRPATRDAATAVAESLELPPAGDARPLLRAAAAAPPPAPPRSVAAAAPRGGLALLTVVVDAAERLSVPPFRPETPTEDWRWSVSWRSLDGRHAGDTAPAAGALRPDGLFAVAWAAEFAAELPVAALRDGALAFDVLVRAKHAPNAAKLGSVTVDLGLLACGMTRLDGSYQLSDDFRRDRGALRLKIGAAAGAPEIAGARFVAAPRAAPVVAAARPDPPRLAAPGPCVAEVEDAVVFVPAPEGPESPGRRREGVRADHLEARARALDAGGVSLADLAGVVAGLDAVGAHLRRLGGDAPPAAPRGPPPPVVSLADLAPPPRRRPPFSPVGAREGAAAPPVGAGSAAADAEDAAATAWAAASDAARAAADAAASAAARDAAAELRRDAERLADELRHDRDRAAERLAAERAASAAAQAAAAREARALVEAERAALRRELDEARAAAAARDADRDRAAAAAAADAAARHLGALAADAAEHAAAAAAADRDRALRDAEDAALKAAAELRAAAAAVPEPAGRPSDAAEGLPSGLPSLAARPAATGLRASTSSSDAVSTSDASGRTAPRRAAFATAETERIARIMRGGWAAPG</sequence>
<feature type="region of interest" description="Disordered" evidence="2">
    <location>
        <begin position="60"/>
        <end position="95"/>
    </location>
</feature>
<feature type="region of interest" description="Disordered" evidence="2">
    <location>
        <begin position="844"/>
        <end position="889"/>
    </location>
</feature>
<dbReference type="InterPro" id="IPR003613">
    <property type="entry name" value="Ubox_domain"/>
</dbReference>
<feature type="coiled-coil region" evidence="1">
    <location>
        <begin position="1867"/>
        <end position="1938"/>
    </location>
</feature>
<keyword evidence="6" id="KW-1185">Reference proteome</keyword>
<evidence type="ECO:0000313" key="5">
    <source>
        <dbReference type="EMBL" id="EGB08776.1"/>
    </source>
</evidence>
<dbReference type="GO" id="GO:0003676">
    <property type="term" value="F:nucleic acid binding"/>
    <property type="evidence" value="ECO:0007669"/>
    <property type="project" value="InterPro"/>
</dbReference>
<dbReference type="KEGG" id="aaf:AURANDRAFT_63880"/>
<feature type="compositionally biased region" description="Basic and acidic residues" evidence="2">
    <location>
        <begin position="708"/>
        <end position="720"/>
    </location>
</feature>
<dbReference type="PROSITE" id="PS51698">
    <property type="entry name" value="U_BOX"/>
    <property type="match status" value="1"/>
</dbReference>
<dbReference type="PANTHER" id="PTHR46573">
    <property type="entry name" value="WD REPEAT, SAM AND U-BOX DOMAIN-CONTAINING PROTEIN 1"/>
    <property type="match status" value="1"/>
</dbReference>
<feature type="region of interest" description="Disordered" evidence="2">
    <location>
        <begin position="1096"/>
        <end position="1117"/>
    </location>
</feature>
<feature type="compositionally biased region" description="Low complexity" evidence="2">
    <location>
        <begin position="60"/>
        <end position="70"/>
    </location>
</feature>
<dbReference type="SMART" id="SM00504">
    <property type="entry name" value="Ubox"/>
    <property type="match status" value="1"/>
</dbReference>
<dbReference type="SUPFAM" id="SSF57850">
    <property type="entry name" value="RING/U-box"/>
    <property type="match status" value="1"/>
</dbReference>
<dbReference type="GeneID" id="20224550"/>
<feature type="compositionally biased region" description="Pro residues" evidence="2">
    <location>
        <begin position="192"/>
        <end position="204"/>
    </location>
</feature>
<dbReference type="GO" id="GO:0004842">
    <property type="term" value="F:ubiquitin-protein transferase activity"/>
    <property type="evidence" value="ECO:0007669"/>
    <property type="project" value="InterPro"/>
</dbReference>
<evidence type="ECO:0000256" key="2">
    <source>
        <dbReference type="SAM" id="MobiDB-lite"/>
    </source>
</evidence>
<name>F0Y847_AURAN</name>
<accession>F0Y847</accession>
<feature type="domain" description="CSD" evidence="4">
    <location>
        <begin position="240"/>
        <end position="300"/>
    </location>
</feature>
<evidence type="ECO:0008006" key="7">
    <source>
        <dbReference type="Google" id="ProtNLM"/>
    </source>
</evidence>
<evidence type="ECO:0000259" key="3">
    <source>
        <dbReference type="PROSITE" id="PS51698"/>
    </source>
</evidence>
<feature type="region of interest" description="Disordered" evidence="2">
    <location>
        <begin position="750"/>
        <end position="814"/>
    </location>
</feature>
<dbReference type="Pfam" id="PF00313">
    <property type="entry name" value="CSD"/>
    <property type="match status" value="1"/>
</dbReference>
<feature type="region of interest" description="Disordered" evidence="2">
    <location>
        <begin position="188"/>
        <end position="240"/>
    </location>
</feature>
<dbReference type="InterPro" id="IPR057537">
    <property type="entry name" value="C2_C2CD3_N"/>
</dbReference>
<dbReference type="GO" id="GO:0016567">
    <property type="term" value="P:protein ubiquitination"/>
    <property type="evidence" value="ECO:0007669"/>
    <property type="project" value="InterPro"/>
</dbReference>
<feature type="compositionally biased region" description="Basic and acidic residues" evidence="2">
    <location>
        <begin position="851"/>
        <end position="860"/>
    </location>
</feature>
<evidence type="ECO:0000256" key="1">
    <source>
        <dbReference type="SAM" id="Coils"/>
    </source>
</evidence>
<dbReference type="InParanoid" id="F0Y847"/>
<feature type="region of interest" description="Disordered" evidence="2">
    <location>
        <begin position="642"/>
        <end position="732"/>
    </location>
</feature>
<feature type="compositionally biased region" description="Pro residues" evidence="2">
    <location>
        <begin position="1102"/>
        <end position="1114"/>
    </location>
</feature>
<proteinExistence type="predicted"/>
<feature type="domain" description="U-box" evidence="3">
    <location>
        <begin position="117"/>
        <end position="190"/>
    </location>
</feature>
<feature type="compositionally biased region" description="Basic and acidic residues" evidence="2">
    <location>
        <begin position="229"/>
        <end position="240"/>
    </location>
</feature>
<dbReference type="EMBL" id="GL833127">
    <property type="protein sequence ID" value="EGB08776.1"/>
    <property type="molecule type" value="Genomic_DNA"/>
</dbReference>
<keyword evidence="1" id="KW-0175">Coiled coil</keyword>
<evidence type="ECO:0000313" key="6">
    <source>
        <dbReference type="Proteomes" id="UP000002729"/>
    </source>
</evidence>
<feature type="region of interest" description="Disordered" evidence="2">
    <location>
        <begin position="1789"/>
        <end position="1837"/>
    </location>
</feature>
<dbReference type="SUPFAM" id="SSF50249">
    <property type="entry name" value="Nucleic acid-binding proteins"/>
    <property type="match status" value="2"/>
</dbReference>
<feature type="compositionally biased region" description="Pro residues" evidence="2">
    <location>
        <begin position="775"/>
        <end position="785"/>
    </location>
</feature>
<feature type="compositionally biased region" description="Acidic residues" evidence="2">
    <location>
        <begin position="786"/>
        <end position="796"/>
    </location>
</feature>
<feature type="compositionally biased region" description="Low complexity" evidence="2">
    <location>
        <begin position="590"/>
        <end position="599"/>
    </location>
</feature>
<dbReference type="Proteomes" id="UP000002729">
    <property type="component" value="Unassembled WGS sequence"/>
</dbReference>
<feature type="region of interest" description="Disordered" evidence="2">
    <location>
        <begin position="2005"/>
        <end position="2065"/>
    </location>
</feature>
<dbReference type="RefSeq" id="XP_009036760.1">
    <property type="nucleotide sequence ID" value="XM_009038512.1"/>
</dbReference>
<feature type="compositionally biased region" description="Low complexity" evidence="2">
    <location>
        <begin position="2038"/>
        <end position="2065"/>
    </location>
</feature>
<dbReference type="PANTHER" id="PTHR46573:SF1">
    <property type="entry name" value="WD REPEAT, SAM AND U-BOX DOMAIN-CONTAINING PROTEIN 1"/>
    <property type="match status" value="1"/>
</dbReference>
<dbReference type="eggNOG" id="ENOG502QQ1P">
    <property type="taxonomic scope" value="Eukaryota"/>
</dbReference>
<gene>
    <name evidence="5" type="ORF">AURANDRAFT_63880</name>
</gene>
<protein>
    <recommendedName>
        <fullName evidence="7">RING-type E3 ubiquitin transferase</fullName>
    </recommendedName>
</protein>
<reference evidence="5 6" key="1">
    <citation type="journal article" date="2011" name="Proc. Natl. Acad. Sci. U.S.A.">
        <title>Niche of harmful alga Aureococcus anophagefferens revealed through ecogenomics.</title>
        <authorList>
            <person name="Gobler C.J."/>
            <person name="Berry D.L."/>
            <person name="Dyhrman S.T."/>
            <person name="Wilhelm S.W."/>
            <person name="Salamov A."/>
            <person name="Lobanov A.V."/>
            <person name="Zhang Y."/>
            <person name="Collier J.L."/>
            <person name="Wurch L.L."/>
            <person name="Kustka A.B."/>
            <person name="Dill B.D."/>
            <person name="Shah M."/>
            <person name="VerBerkmoes N.C."/>
            <person name="Kuo A."/>
            <person name="Terry A."/>
            <person name="Pangilinan J."/>
            <person name="Lindquist E.A."/>
            <person name="Lucas S."/>
            <person name="Paulsen I.T."/>
            <person name="Hattenrath-Lehmann T.K."/>
            <person name="Talmage S.C."/>
            <person name="Walker E.A."/>
            <person name="Koch F."/>
            <person name="Burson A.M."/>
            <person name="Marcoval M.A."/>
            <person name="Tang Y.Z."/>
            <person name="Lecleir G.R."/>
            <person name="Coyne K.J."/>
            <person name="Berg G.M."/>
            <person name="Bertrand E.M."/>
            <person name="Saito M.A."/>
            <person name="Gladyshev V.N."/>
            <person name="Grigoriev I.V."/>
        </authorList>
    </citation>
    <scope>NUCLEOTIDE SEQUENCE [LARGE SCALE GENOMIC DNA]</scope>
    <source>
        <strain evidence="6">CCMP 1984</strain>
    </source>
</reference>
<dbReference type="Pfam" id="PF25339">
    <property type="entry name" value="C2_C2CD3_N"/>
    <property type="match status" value="1"/>
</dbReference>
<dbReference type="InterPro" id="IPR002059">
    <property type="entry name" value="CSP_DNA-bd"/>
</dbReference>
<dbReference type="CDD" id="cd04458">
    <property type="entry name" value="CSP_CDS"/>
    <property type="match status" value="1"/>
</dbReference>
<dbReference type="CDD" id="cd16655">
    <property type="entry name" value="RING-Ubox_WDSUB1-like"/>
    <property type="match status" value="1"/>
</dbReference>
<feature type="region of interest" description="Disordered" evidence="2">
    <location>
        <begin position="587"/>
        <end position="608"/>
    </location>
</feature>
<evidence type="ECO:0000259" key="4">
    <source>
        <dbReference type="PROSITE" id="PS51857"/>
    </source>
</evidence>
<dbReference type="Gene3D" id="2.40.50.140">
    <property type="entry name" value="Nucleic acid-binding proteins"/>
    <property type="match status" value="2"/>
</dbReference>
<organism evidence="6">
    <name type="scientific">Aureococcus anophagefferens</name>
    <name type="common">Harmful bloom alga</name>
    <dbReference type="NCBI Taxonomy" id="44056"/>
    <lineage>
        <taxon>Eukaryota</taxon>
        <taxon>Sar</taxon>
        <taxon>Stramenopiles</taxon>
        <taxon>Ochrophyta</taxon>
        <taxon>Pelagophyceae</taxon>
        <taxon>Pelagomonadales</taxon>
        <taxon>Pelagomonadaceae</taxon>
        <taxon>Aureococcus</taxon>
    </lineage>
</organism>
<feature type="compositionally biased region" description="Low complexity" evidence="2">
    <location>
        <begin position="801"/>
        <end position="813"/>
    </location>
</feature>
<feature type="compositionally biased region" description="Low complexity" evidence="2">
    <location>
        <begin position="1825"/>
        <end position="1837"/>
    </location>
</feature>
<dbReference type="InterPro" id="IPR012340">
    <property type="entry name" value="NA-bd_OB-fold"/>
</dbReference>
<dbReference type="OrthoDB" id="10064100at2759"/>
<dbReference type="InterPro" id="IPR013083">
    <property type="entry name" value="Znf_RING/FYVE/PHD"/>
</dbReference>
<dbReference type="InterPro" id="IPR052085">
    <property type="entry name" value="WD-SAM-U-box"/>
</dbReference>
<feature type="domain" description="CSD" evidence="4">
    <location>
        <begin position="321"/>
        <end position="387"/>
    </location>
</feature>
<feature type="compositionally biased region" description="Basic and acidic residues" evidence="2">
    <location>
        <begin position="71"/>
        <end position="85"/>
    </location>
</feature>